<dbReference type="EMBL" id="CATQJA010002454">
    <property type="protein sequence ID" value="CAJ0570718.1"/>
    <property type="molecule type" value="Genomic_DNA"/>
</dbReference>
<feature type="transmembrane region" description="Helical" evidence="1">
    <location>
        <begin position="48"/>
        <end position="66"/>
    </location>
</feature>
<gene>
    <name evidence="2" type="ORF">MSPICULIGERA_LOCUS9155</name>
</gene>
<feature type="transmembrane region" description="Helical" evidence="1">
    <location>
        <begin position="21"/>
        <end position="42"/>
    </location>
</feature>
<feature type="transmembrane region" description="Helical" evidence="1">
    <location>
        <begin position="397"/>
        <end position="416"/>
    </location>
</feature>
<dbReference type="Proteomes" id="UP001177023">
    <property type="component" value="Unassembled WGS sequence"/>
</dbReference>
<dbReference type="AlphaFoldDB" id="A0AA36CKX6"/>
<organism evidence="2 3">
    <name type="scientific">Mesorhabditis spiculigera</name>
    <dbReference type="NCBI Taxonomy" id="96644"/>
    <lineage>
        <taxon>Eukaryota</taxon>
        <taxon>Metazoa</taxon>
        <taxon>Ecdysozoa</taxon>
        <taxon>Nematoda</taxon>
        <taxon>Chromadorea</taxon>
        <taxon>Rhabditida</taxon>
        <taxon>Rhabditina</taxon>
        <taxon>Rhabditomorpha</taxon>
        <taxon>Rhabditoidea</taxon>
        <taxon>Rhabditidae</taxon>
        <taxon>Mesorhabditinae</taxon>
        <taxon>Mesorhabditis</taxon>
    </lineage>
</organism>
<feature type="transmembrane region" description="Helical" evidence="1">
    <location>
        <begin position="292"/>
        <end position="312"/>
    </location>
</feature>
<comment type="caution">
    <text evidence="2">The sequence shown here is derived from an EMBL/GenBank/DDBJ whole genome shotgun (WGS) entry which is preliminary data.</text>
</comment>
<evidence type="ECO:0000256" key="1">
    <source>
        <dbReference type="SAM" id="Phobius"/>
    </source>
</evidence>
<keyword evidence="1" id="KW-1133">Transmembrane helix</keyword>
<keyword evidence="3" id="KW-1185">Reference proteome</keyword>
<sequence>MNFLADNPQHPSSGSYISVSLLSQALNILIHIFLGPQLALVGQPAVGRLRYSLFGTYNAILSIIFLRRPKQQEMTINTVQEHQHASKASKPKNSQMLLGLMLLFSSVFLRVGHPGRAAPPIDPGRILWSPDRIARRGLAKSAGFDLYFWHIMGAVLVTDCIYEWSLPLQVLVIRMDTDFFTALAHGLQDYSTYLVRAAKLLLISEAASRACQCIGQLGYSLGVGFYPQALKAMNLWWMNFWVEVIRKTMWIYSYTYCLTYSIRIAHYLISFGRFLAVAFDGRYFHLAVKWPYAQLLLPYLAAVVIRILIAYFPESLDWSQRFDDLLMSHVAALEFNLFDANWIGYVDSFLISHIAAFDCFAYEKLKALVFSSVIYILLTLIAKLAESIAQIFLGPEIASAANLGVTQLALFLFLAYDGQVDRA</sequence>
<reference evidence="2" key="1">
    <citation type="submission" date="2023-06" db="EMBL/GenBank/DDBJ databases">
        <authorList>
            <person name="Delattre M."/>
        </authorList>
    </citation>
    <scope>NUCLEOTIDE SEQUENCE</scope>
    <source>
        <strain evidence="2">AF72</strain>
    </source>
</reference>
<name>A0AA36CKX6_9BILA</name>
<keyword evidence="1" id="KW-0812">Transmembrane</keyword>
<feature type="non-terminal residue" evidence="2">
    <location>
        <position position="1"/>
    </location>
</feature>
<evidence type="ECO:0000313" key="2">
    <source>
        <dbReference type="EMBL" id="CAJ0570718.1"/>
    </source>
</evidence>
<protein>
    <submittedName>
        <fullName evidence="2">Uncharacterized protein</fullName>
    </submittedName>
</protein>
<keyword evidence="1" id="KW-0472">Membrane</keyword>
<accession>A0AA36CKX6</accession>
<feature type="transmembrane region" description="Helical" evidence="1">
    <location>
        <begin position="367"/>
        <end position="385"/>
    </location>
</feature>
<proteinExistence type="predicted"/>
<evidence type="ECO:0000313" key="3">
    <source>
        <dbReference type="Proteomes" id="UP001177023"/>
    </source>
</evidence>